<keyword evidence="3 10" id="KW-0328">Glycosyltransferase</keyword>
<comment type="similarity">
    <text evidence="2 10">Belongs to the glycosyltransferase 31 family.</text>
</comment>
<evidence type="ECO:0000313" key="12">
    <source>
        <dbReference type="Proteomes" id="UP000252519"/>
    </source>
</evidence>
<keyword evidence="7" id="KW-1133">Transmembrane helix</keyword>
<organism evidence="11 12">
    <name type="scientific">Ancylostoma caninum</name>
    <name type="common">Dog hookworm</name>
    <dbReference type="NCBI Taxonomy" id="29170"/>
    <lineage>
        <taxon>Eukaryota</taxon>
        <taxon>Metazoa</taxon>
        <taxon>Ecdysozoa</taxon>
        <taxon>Nematoda</taxon>
        <taxon>Chromadorea</taxon>
        <taxon>Rhabditida</taxon>
        <taxon>Rhabditina</taxon>
        <taxon>Rhabditomorpha</taxon>
        <taxon>Strongyloidea</taxon>
        <taxon>Ancylostomatidae</taxon>
        <taxon>Ancylostomatinae</taxon>
        <taxon>Ancylostoma</taxon>
    </lineage>
</organism>
<dbReference type="PANTHER" id="PTHR11214:SF3">
    <property type="entry name" value="BETA-1,3-GALACTOSYLTRANSFERASE 6"/>
    <property type="match status" value="1"/>
</dbReference>
<proteinExistence type="inferred from homology"/>
<dbReference type="AlphaFoldDB" id="A0A368FFK3"/>
<keyword evidence="9" id="KW-0472">Membrane</keyword>
<keyword evidence="6" id="KW-0735">Signal-anchor</keyword>
<protein>
    <recommendedName>
        <fullName evidence="10">Hexosyltransferase</fullName>
        <ecNumber evidence="10">2.4.1.-</ecNumber>
    </recommendedName>
</protein>
<evidence type="ECO:0000256" key="2">
    <source>
        <dbReference type="ARBA" id="ARBA00008661"/>
    </source>
</evidence>
<gene>
    <name evidence="11" type="ORF">ANCCAN_23389</name>
</gene>
<dbReference type="EMBL" id="JOJR01001453">
    <property type="protein sequence ID" value="RCN30842.1"/>
    <property type="molecule type" value="Genomic_DNA"/>
</dbReference>
<keyword evidence="4 11" id="KW-0808">Transferase</keyword>
<keyword evidence="12" id="KW-1185">Reference proteome</keyword>
<dbReference type="PANTHER" id="PTHR11214">
    <property type="entry name" value="BETA-1,3-N-ACETYLGLUCOSAMINYLTRANSFERASE"/>
    <property type="match status" value="1"/>
</dbReference>
<comment type="caution">
    <text evidence="11">The sequence shown here is derived from an EMBL/GenBank/DDBJ whole genome shotgun (WGS) entry which is preliminary data.</text>
</comment>
<sequence>MASFCPSALAKLKEPRTMRYHPTYILAPEKDFCAKHDYLVIYVTRVNDTDRRDFFRRTLRKYANQYNFTLLFPLGLSSENRVNEALKKEHIRWGDILQADFHDTYRNLTLKTYAHSHFVSLNCTNVRVVLKVDDDIAWKISFLFDYISNIPLDDNALHCGMAQFLWSDRNISSKWYTTKEEYPEKYYPQYCLGPLYAATPSTIAKMHVQTYNVPFLWLDDVFHTGILAREAGVSFGNLSINVYPDNHTPFLRGEVVGQYTNSRKDMEALFQATNVNISALHSLG</sequence>
<evidence type="ECO:0000256" key="1">
    <source>
        <dbReference type="ARBA" id="ARBA00004323"/>
    </source>
</evidence>
<evidence type="ECO:0000256" key="6">
    <source>
        <dbReference type="ARBA" id="ARBA00022968"/>
    </source>
</evidence>
<dbReference type="GO" id="GO:0006493">
    <property type="term" value="P:protein O-linked glycosylation"/>
    <property type="evidence" value="ECO:0007669"/>
    <property type="project" value="TreeGrafter"/>
</dbReference>
<dbReference type="OrthoDB" id="6355886at2759"/>
<dbReference type="Pfam" id="PF01762">
    <property type="entry name" value="Galactosyl_T"/>
    <property type="match status" value="1"/>
</dbReference>
<keyword evidence="8 10" id="KW-0333">Golgi apparatus</keyword>
<evidence type="ECO:0000256" key="10">
    <source>
        <dbReference type="RuleBase" id="RU363063"/>
    </source>
</evidence>
<evidence type="ECO:0000256" key="5">
    <source>
        <dbReference type="ARBA" id="ARBA00022692"/>
    </source>
</evidence>
<evidence type="ECO:0000256" key="3">
    <source>
        <dbReference type="ARBA" id="ARBA00022676"/>
    </source>
</evidence>
<dbReference type="EC" id="2.4.1.-" evidence="10"/>
<dbReference type="GO" id="GO:0000139">
    <property type="term" value="C:Golgi membrane"/>
    <property type="evidence" value="ECO:0007669"/>
    <property type="project" value="UniProtKB-SubCell"/>
</dbReference>
<comment type="subcellular location">
    <subcellularLocation>
        <location evidence="1 10">Golgi apparatus membrane</location>
        <topology evidence="1 10">Single-pass type II membrane protein</topology>
    </subcellularLocation>
</comment>
<dbReference type="GO" id="GO:0016758">
    <property type="term" value="F:hexosyltransferase activity"/>
    <property type="evidence" value="ECO:0007669"/>
    <property type="project" value="InterPro"/>
</dbReference>
<keyword evidence="5" id="KW-0812">Transmembrane</keyword>
<dbReference type="STRING" id="29170.A0A368FFK3"/>
<reference evidence="11 12" key="1">
    <citation type="submission" date="2014-10" db="EMBL/GenBank/DDBJ databases">
        <title>Draft genome of the hookworm Ancylostoma caninum.</title>
        <authorList>
            <person name="Mitreva M."/>
        </authorList>
    </citation>
    <scope>NUCLEOTIDE SEQUENCE [LARGE SCALE GENOMIC DNA]</scope>
    <source>
        <strain evidence="11 12">Baltimore</strain>
    </source>
</reference>
<name>A0A368FFK3_ANCCA</name>
<dbReference type="InterPro" id="IPR002659">
    <property type="entry name" value="Glyco_trans_31"/>
</dbReference>
<evidence type="ECO:0000256" key="9">
    <source>
        <dbReference type="ARBA" id="ARBA00023136"/>
    </source>
</evidence>
<dbReference type="Proteomes" id="UP000252519">
    <property type="component" value="Unassembled WGS sequence"/>
</dbReference>
<evidence type="ECO:0000313" key="11">
    <source>
        <dbReference type="EMBL" id="RCN30842.1"/>
    </source>
</evidence>
<evidence type="ECO:0000256" key="7">
    <source>
        <dbReference type="ARBA" id="ARBA00022989"/>
    </source>
</evidence>
<evidence type="ECO:0000256" key="4">
    <source>
        <dbReference type="ARBA" id="ARBA00022679"/>
    </source>
</evidence>
<accession>A0A368FFK3</accession>
<evidence type="ECO:0000256" key="8">
    <source>
        <dbReference type="ARBA" id="ARBA00023034"/>
    </source>
</evidence>